<evidence type="ECO:0000313" key="2">
    <source>
        <dbReference type="Proteomes" id="UP001056588"/>
    </source>
</evidence>
<protein>
    <submittedName>
        <fullName evidence="1">Uncharacterized protein</fullName>
    </submittedName>
</protein>
<gene>
    <name evidence="1" type="ORF">MNY58_00605</name>
</gene>
<accession>A0ABY4QEI4</accession>
<dbReference type="EMBL" id="CP093217">
    <property type="protein sequence ID" value="UQW81648.1"/>
    <property type="molecule type" value="Genomic_DNA"/>
</dbReference>
<name>A0ABY4QEI4_9STAP</name>
<reference evidence="1" key="1">
    <citation type="submission" date="2022-03" db="EMBL/GenBank/DDBJ databases">
        <title>Complete Genome Sequence of Staphylococcus edaphicus strain CCM 8731.</title>
        <authorList>
            <person name="Rimmer C.O."/>
            <person name="Thomas J.C."/>
        </authorList>
    </citation>
    <scope>NUCLEOTIDE SEQUENCE</scope>
    <source>
        <strain evidence="1">CCM 8731</strain>
    </source>
</reference>
<keyword evidence="2" id="KW-1185">Reference proteome</keyword>
<organism evidence="1 2">
    <name type="scientific">Staphylococcus edaphicus</name>
    <dbReference type="NCBI Taxonomy" id="1955013"/>
    <lineage>
        <taxon>Bacteria</taxon>
        <taxon>Bacillati</taxon>
        <taxon>Bacillota</taxon>
        <taxon>Bacilli</taxon>
        <taxon>Bacillales</taxon>
        <taxon>Staphylococcaceae</taxon>
        <taxon>Staphylococcus</taxon>
    </lineage>
</organism>
<sequence length="133" mass="15031">MQKGINQAKTSWNPGKQTFDIPSGKQLDWAKVVQNKYLDVEMKKINSKSKNQKLNKKDLQTIMNYAQSHPKEDVPKSLKEYLIQNRESVSRDLGIDLATNGIEQVGFGIQKFGGVLNTYGGYRGPKGKKVLFK</sequence>
<proteinExistence type="predicted"/>
<dbReference type="Proteomes" id="UP001056588">
    <property type="component" value="Chromosome"/>
</dbReference>
<evidence type="ECO:0000313" key="1">
    <source>
        <dbReference type="EMBL" id="UQW81648.1"/>
    </source>
</evidence>